<dbReference type="PROSITE" id="PS50815">
    <property type="entry name" value="HORMA"/>
    <property type="match status" value="1"/>
</dbReference>
<sequence>MNLVVHRARHPQLHCYTHESLDAMVSYFEHGMNENVAVMFFDNDKIPIEKFVFKINVNRVQGEMMEEDADLESSLRSFLIKLSQSETLSKGSAQGKCDANLI</sequence>
<reference evidence="2" key="2">
    <citation type="submission" date="2020-06" db="EMBL/GenBank/DDBJ databases">
        <title>Helianthus annuus Genome sequencing and assembly Release 2.</title>
        <authorList>
            <person name="Gouzy J."/>
            <person name="Langlade N."/>
            <person name="Munos S."/>
        </authorList>
    </citation>
    <scope>NUCLEOTIDE SEQUENCE</scope>
    <source>
        <tissue evidence="2">Leaves</tissue>
    </source>
</reference>
<dbReference type="EMBL" id="MNCJ02000320">
    <property type="protein sequence ID" value="KAF5807558.1"/>
    <property type="molecule type" value="Genomic_DNA"/>
</dbReference>
<protein>
    <submittedName>
        <fullName evidence="2">HORMA domain-containing protein</fullName>
    </submittedName>
</protein>
<proteinExistence type="predicted"/>
<dbReference type="InterPro" id="IPR036570">
    <property type="entry name" value="HORMA_dom_sf"/>
</dbReference>
<dbReference type="Gramene" id="mRNA:HanXRQr2_Chr05g0235011">
    <property type="protein sequence ID" value="CDS:HanXRQr2_Chr05g0235011.1"/>
    <property type="gene ID" value="HanXRQr2_Chr05g0235011"/>
</dbReference>
<gene>
    <name evidence="2" type="ORF">HanXRQr2_Chr05g0235011</name>
</gene>
<evidence type="ECO:0000259" key="1">
    <source>
        <dbReference type="PROSITE" id="PS50815"/>
    </source>
</evidence>
<dbReference type="SUPFAM" id="SSF56019">
    <property type="entry name" value="The spindle assembly checkpoint protein mad2"/>
    <property type="match status" value="1"/>
</dbReference>
<dbReference type="InterPro" id="IPR045091">
    <property type="entry name" value="Mad2-like"/>
</dbReference>
<feature type="domain" description="HORMA" evidence="1">
    <location>
        <begin position="1"/>
        <end position="102"/>
    </location>
</feature>
<evidence type="ECO:0000313" key="3">
    <source>
        <dbReference type="Proteomes" id="UP000215914"/>
    </source>
</evidence>
<comment type="caution">
    <text evidence="2">The sequence shown here is derived from an EMBL/GenBank/DDBJ whole genome shotgun (WGS) entry which is preliminary data.</text>
</comment>
<evidence type="ECO:0000313" key="2">
    <source>
        <dbReference type="EMBL" id="KAF5807558.1"/>
    </source>
</evidence>
<reference evidence="2" key="1">
    <citation type="journal article" date="2017" name="Nature">
        <title>The sunflower genome provides insights into oil metabolism, flowering and Asterid evolution.</title>
        <authorList>
            <person name="Badouin H."/>
            <person name="Gouzy J."/>
            <person name="Grassa C.J."/>
            <person name="Murat F."/>
            <person name="Staton S.E."/>
            <person name="Cottret L."/>
            <person name="Lelandais-Briere C."/>
            <person name="Owens G.L."/>
            <person name="Carrere S."/>
            <person name="Mayjonade B."/>
            <person name="Legrand L."/>
            <person name="Gill N."/>
            <person name="Kane N.C."/>
            <person name="Bowers J.E."/>
            <person name="Hubner S."/>
            <person name="Bellec A."/>
            <person name="Berard A."/>
            <person name="Berges H."/>
            <person name="Blanchet N."/>
            <person name="Boniface M.C."/>
            <person name="Brunel D."/>
            <person name="Catrice O."/>
            <person name="Chaidir N."/>
            <person name="Claudel C."/>
            <person name="Donnadieu C."/>
            <person name="Faraut T."/>
            <person name="Fievet G."/>
            <person name="Helmstetter N."/>
            <person name="King M."/>
            <person name="Knapp S.J."/>
            <person name="Lai Z."/>
            <person name="Le Paslier M.C."/>
            <person name="Lippi Y."/>
            <person name="Lorenzon L."/>
            <person name="Mandel J.R."/>
            <person name="Marage G."/>
            <person name="Marchand G."/>
            <person name="Marquand E."/>
            <person name="Bret-Mestries E."/>
            <person name="Morien E."/>
            <person name="Nambeesan S."/>
            <person name="Nguyen T."/>
            <person name="Pegot-Espagnet P."/>
            <person name="Pouilly N."/>
            <person name="Raftis F."/>
            <person name="Sallet E."/>
            <person name="Schiex T."/>
            <person name="Thomas J."/>
            <person name="Vandecasteele C."/>
            <person name="Vares D."/>
            <person name="Vear F."/>
            <person name="Vautrin S."/>
            <person name="Crespi M."/>
            <person name="Mangin B."/>
            <person name="Burke J.M."/>
            <person name="Salse J."/>
            <person name="Munos S."/>
            <person name="Vincourt P."/>
            <person name="Rieseberg L.H."/>
            <person name="Langlade N.B."/>
        </authorList>
    </citation>
    <scope>NUCLEOTIDE SEQUENCE</scope>
    <source>
        <tissue evidence="2">Leaves</tissue>
    </source>
</reference>
<keyword evidence="3" id="KW-1185">Reference proteome</keyword>
<dbReference type="InterPro" id="IPR003511">
    <property type="entry name" value="HORMA_dom"/>
</dbReference>
<dbReference type="AlphaFoldDB" id="A0A9K3J363"/>
<accession>A0A9K3J363</accession>
<organism evidence="2 3">
    <name type="scientific">Helianthus annuus</name>
    <name type="common">Common sunflower</name>
    <dbReference type="NCBI Taxonomy" id="4232"/>
    <lineage>
        <taxon>Eukaryota</taxon>
        <taxon>Viridiplantae</taxon>
        <taxon>Streptophyta</taxon>
        <taxon>Embryophyta</taxon>
        <taxon>Tracheophyta</taxon>
        <taxon>Spermatophyta</taxon>
        <taxon>Magnoliopsida</taxon>
        <taxon>eudicotyledons</taxon>
        <taxon>Gunneridae</taxon>
        <taxon>Pentapetalae</taxon>
        <taxon>asterids</taxon>
        <taxon>campanulids</taxon>
        <taxon>Asterales</taxon>
        <taxon>Asteraceae</taxon>
        <taxon>Asteroideae</taxon>
        <taxon>Heliantheae alliance</taxon>
        <taxon>Heliantheae</taxon>
        <taxon>Helianthus</taxon>
    </lineage>
</organism>
<dbReference type="Proteomes" id="UP000215914">
    <property type="component" value="Unassembled WGS sequence"/>
</dbReference>
<dbReference type="PANTHER" id="PTHR11842">
    <property type="entry name" value="MITOTIC SPINDLE ASSEMBLY CHECKPOINT PROTEIN MAD2"/>
    <property type="match status" value="1"/>
</dbReference>
<dbReference type="Gene3D" id="3.30.900.10">
    <property type="entry name" value="HORMA domain"/>
    <property type="match status" value="1"/>
</dbReference>
<dbReference type="PANTHER" id="PTHR11842:SF10">
    <property type="entry name" value="MITOTIC SPINDLE ASSEMBLY CHECKPOINT PROTEIN MAD2B"/>
    <property type="match status" value="1"/>
</dbReference>
<name>A0A9K3J363_HELAN</name>